<evidence type="ECO:0000256" key="3">
    <source>
        <dbReference type="PROSITE-ProRule" id="PRU00221"/>
    </source>
</evidence>
<dbReference type="Proteomes" id="UP000703269">
    <property type="component" value="Unassembled WGS sequence"/>
</dbReference>
<evidence type="ECO:0000256" key="2">
    <source>
        <dbReference type="ARBA" id="ARBA00022737"/>
    </source>
</evidence>
<evidence type="ECO:0000313" key="5">
    <source>
        <dbReference type="EMBL" id="GJE88485.1"/>
    </source>
</evidence>
<dbReference type="Gene3D" id="2.130.10.10">
    <property type="entry name" value="YVTN repeat-like/Quinoprotein amine dehydrogenase"/>
    <property type="match status" value="1"/>
</dbReference>
<dbReference type="PROSITE" id="PS50082">
    <property type="entry name" value="WD_REPEATS_2"/>
    <property type="match status" value="1"/>
</dbReference>
<gene>
    <name evidence="5" type="ORF">PsYK624_045680</name>
</gene>
<keyword evidence="1 3" id="KW-0853">WD repeat</keyword>
<dbReference type="PANTHER" id="PTHR44472:SF1">
    <property type="entry name" value="DDB1 AND CUL4 ASSOCIATED FACTOR 4"/>
    <property type="match status" value="1"/>
</dbReference>
<dbReference type="InterPro" id="IPR001680">
    <property type="entry name" value="WD40_rpt"/>
</dbReference>
<proteinExistence type="predicted"/>
<accession>A0A9P3G6K8</accession>
<dbReference type="OrthoDB" id="128867at2759"/>
<dbReference type="EMBL" id="BPQB01000009">
    <property type="protein sequence ID" value="GJE88485.1"/>
    <property type="molecule type" value="Genomic_DNA"/>
</dbReference>
<feature type="region of interest" description="Disordered" evidence="4">
    <location>
        <begin position="20"/>
        <end position="79"/>
    </location>
</feature>
<evidence type="ECO:0000256" key="1">
    <source>
        <dbReference type="ARBA" id="ARBA00022574"/>
    </source>
</evidence>
<dbReference type="InterPro" id="IPR015943">
    <property type="entry name" value="WD40/YVTN_repeat-like_dom_sf"/>
</dbReference>
<keyword evidence="6" id="KW-1185">Reference proteome</keyword>
<dbReference type="PANTHER" id="PTHR44472">
    <property type="entry name" value="DDB1- AND CUL4-ASSOCIATED FACTOR 4-RELATED"/>
    <property type="match status" value="1"/>
</dbReference>
<dbReference type="AlphaFoldDB" id="A0A9P3G6K8"/>
<keyword evidence="2" id="KW-0677">Repeat</keyword>
<comment type="caution">
    <text evidence="5">The sequence shown here is derived from an EMBL/GenBank/DDBJ whole genome shotgun (WGS) entry which is preliminary data.</text>
</comment>
<organism evidence="5 6">
    <name type="scientific">Phanerochaete sordida</name>
    <dbReference type="NCBI Taxonomy" id="48140"/>
    <lineage>
        <taxon>Eukaryota</taxon>
        <taxon>Fungi</taxon>
        <taxon>Dikarya</taxon>
        <taxon>Basidiomycota</taxon>
        <taxon>Agaricomycotina</taxon>
        <taxon>Agaricomycetes</taxon>
        <taxon>Polyporales</taxon>
        <taxon>Phanerochaetaceae</taxon>
        <taxon>Phanerochaete</taxon>
    </lineage>
</organism>
<feature type="compositionally biased region" description="Polar residues" evidence="4">
    <location>
        <begin position="26"/>
        <end position="63"/>
    </location>
</feature>
<evidence type="ECO:0000256" key="4">
    <source>
        <dbReference type="SAM" id="MobiDB-lite"/>
    </source>
</evidence>
<dbReference type="SUPFAM" id="SSF50978">
    <property type="entry name" value="WD40 repeat-like"/>
    <property type="match status" value="1"/>
</dbReference>
<name>A0A9P3G6K8_9APHY</name>
<protein>
    <submittedName>
        <fullName evidence="5">WD40 repeat-like protein</fullName>
    </submittedName>
</protein>
<evidence type="ECO:0000313" key="6">
    <source>
        <dbReference type="Proteomes" id="UP000703269"/>
    </source>
</evidence>
<reference evidence="5 6" key="1">
    <citation type="submission" date="2021-08" db="EMBL/GenBank/DDBJ databases">
        <title>Draft Genome Sequence of Phanerochaete sordida strain YK-624.</title>
        <authorList>
            <person name="Mori T."/>
            <person name="Dohra H."/>
            <person name="Suzuki T."/>
            <person name="Kawagishi H."/>
            <person name="Hirai H."/>
        </authorList>
    </citation>
    <scope>NUCLEOTIDE SEQUENCE [LARGE SCALE GENOMIC DNA]</scope>
    <source>
        <strain evidence="5 6">YK-624</strain>
    </source>
</reference>
<sequence length="455" mass="48315">MPRDLPGLYWDEDRKRYFPLSARPAAQSQAGPSNLGRSGASRTPSAQASATGQSLQSSGTGTHTPPRKRRRLELLPGGTLGRGLVGQGLRSSINYAQARAHMDKVMTHSLSTLSEGKPFCHGDFMFSSMDVSVAADGSFVASTGDKGGWLQTYTTDKRGYPYGGSRELYLGSDVTAVCRSDTHRLAVSFGPSSKIAVENIAEDAEIWNIISIGDHRCHDVQTAHLYGKSLVLGAARRGILLSDIQAGWSFDVLPTGSDVLSVFQTEHLIYTGSRNGAIQCFDKRLQSRQKGAELFGGRYRAGTRSITHLAPVRAGELLVGTIKGDLELLDLRFARHTTPLVQYAGHVNAYSTRLGIAVSPDASLLFAAGQDNRVRAWALRSGEPLLAPPPGAGAHPEHPGLLSHAFGDAVTALCVTEGGGGGGAGAGGTTLWAAAGKEIHRFWLGQRLGEGVLGY</sequence>
<dbReference type="InterPro" id="IPR036322">
    <property type="entry name" value="WD40_repeat_dom_sf"/>
</dbReference>
<feature type="repeat" description="WD" evidence="3">
    <location>
        <begin position="356"/>
        <end position="387"/>
    </location>
</feature>
<dbReference type="InterPro" id="IPR052254">
    <property type="entry name" value="CUL4-DDB1_E3_ligase_receptor"/>
</dbReference>